<evidence type="ECO:0000256" key="11">
    <source>
        <dbReference type="ARBA" id="ARBA00023237"/>
    </source>
</evidence>
<protein>
    <recommendedName>
        <fullName evidence="4 13">Outer-membrane lipoprotein LolB</fullName>
    </recommendedName>
</protein>
<keyword evidence="6 13" id="KW-0732">Signal</keyword>
<dbReference type="InterPro" id="IPR029046">
    <property type="entry name" value="LolA/LolB/LppX"/>
</dbReference>
<keyword evidence="12 13" id="KW-0449">Lipoprotein</keyword>
<comment type="caution">
    <text evidence="14">The sequence shown here is derived from an EMBL/GenBank/DDBJ whole genome shotgun (WGS) entry which is preliminary data.</text>
</comment>
<dbReference type="NCBIfam" id="TIGR00548">
    <property type="entry name" value="lolB"/>
    <property type="match status" value="1"/>
</dbReference>
<dbReference type="OrthoDB" id="9797618at2"/>
<evidence type="ECO:0000256" key="1">
    <source>
        <dbReference type="ARBA" id="ARBA00004459"/>
    </source>
</evidence>
<accession>A0A7X7LW74</accession>
<evidence type="ECO:0000256" key="7">
    <source>
        <dbReference type="ARBA" id="ARBA00022927"/>
    </source>
</evidence>
<evidence type="ECO:0000313" key="15">
    <source>
        <dbReference type="Proteomes" id="UP000536534"/>
    </source>
</evidence>
<evidence type="ECO:0000313" key="14">
    <source>
        <dbReference type="EMBL" id="NLF54512.1"/>
    </source>
</evidence>
<dbReference type="GO" id="GO:0044874">
    <property type="term" value="P:lipoprotein localization to outer membrane"/>
    <property type="evidence" value="ECO:0007669"/>
    <property type="project" value="UniProtKB-UniRule"/>
</dbReference>
<dbReference type="Pfam" id="PF03550">
    <property type="entry name" value="LolB"/>
    <property type="match status" value="1"/>
</dbReference>
<dbReference type="PROSITE" id="PS51257">
    <property type="entry name" value="PROKAR_LIPOPROTEIN"/>
    <property type="match status" value="1"/>
</dbReference>
<sequence length="198" mass="20928">MKPRPPRRGRHILLAAGALAMLLAGCAPLTRAPMLAPASRSAASAFLLEGRISATDGTRAASGRIEWRHAPGGDRWTAYSPLGQIAARLESDADGARLLSADGSVLEADSAQTLLPQVIGVEVPVDRLALWVQAVPADGAEVRHTDARGRPGLVIDQGWRIDYHAYAGPDGDAAPARLDVSRGDARIRLVIDQWTPAP</sequence>
<evidence type="ECO:0000256" key="8">
    <source>
        <dbReference type="ARBA" id="ARBA00023136"/>
    </source>
</evidence>
<dbReference type="AlphaFoldDB" id="A0A7X7LW74"/>
<evidence type="ECO:0000256" key="3">
    <source>
        <dbReference type="ARBA" id="ARBA00011245"/>
    </source>
</evidence>
<dbReference type="GO" id="GO:0015031">
    <property type="term" value="P:protein transport"/>
    <property type="evidence" value="ECO:0007669"/>
    <property type="project" value="UniProtKB-KW"/>
</dbReference>
<keyword evidence="11 13" id="KW-0998">Cell outer membrane</keyword>
<evidence type="ECO:0000256" key="6">
    <source>
        <dbReference type="ARBA" id="ARBA00022729"/>
    </source>
</evidence>
<evidence type="ECO:0000256" key="13">
    <source>
        <dbReference type="HAMAP-Rule" id="MF_00233"/>
    </source>
</evidence>
<evidence type="ECO:0000256" key="9">
    <source>
        <dbReference type="ARBA" id="ARBA00023139"/>
    </source>
</evidence>
<name>A0A7X7LW74_9RHOO</name>
<keyword evidence="8 13" id="KW-0472">Membrane</keyword>
<comment type="function">
    <text evidence="13">Plays a critical role in the incorporation of lipoproteins in the outer membrane after they are released by the LolA protein.</text>
</comment>
<evidence type="ECO:0000256" key="10">
    <source>
        <dbReference type="ARBA" id="ARBA00023186"/>
    </source>
</evidence>
<dbReference type="HAMAP" id="MF_00233">
    <property type="entry name" value="LolB"/>
    <property type="match status" value="1"/>
</dbReference>
<keyword evidence="5 13" id="KW-0813">Transport</keyword>
<comment type="subunit">
    <text evidence="3 13">Monomer.</text>
</comment>
<evidence type="ECO:0000256" key="5">
    <source>
        <dbReference type="ARBA" id="ARBA00022448"/>
    </source>
</evidence>
<organism evidence="14 15">
    <name type="scientific">Thauera phenolivorans</name>
    <dbReference type="NCBI Taxonomy" id="1792543"/>
    <lineage>
        <taxon>Bacteria</taxon>
        <taxon>Pseudomonadati</taxon>
        <taxon>Pseudomonadota</taxon>
        <taxon>Betaproteobacteria</taxon>
        <taxon>Rhodocyclales</taxon>
        <taxon>Zoogloeaceae</taxon>
        <taxon>Thauera</taxon>
    </lineage>
</organism>
<comment type="subcellular location">
    <subcellularLocation>
        <location evidence="1 13">Cell outer membrane</location>
        <topology evidence="1 13">Lipid-anchor</topology>
    </subcellularLocation>
</comment>
<keyword evidence="9 13" id="KW-0564">Palmitate</keyword>
<dbReference type="CDD" id="cd16326">
    <property type="entry name" value="LolB"/>
    <property type="match status" value="1"/>
</dbReference>
<evidence type="ECO:0000256" key="4">
    <source>
        <dbReference type="ARBA" id="ARBA00016202"/>
    </source>
</evidence>
<evidence type="ECO:0000256" key="2">
    <source>
        <dbReference type="ARBA" id="ARBA00009696"/>
    </source>
</evidence>
<comment type="similarity">
    <text evidence="2 13">Belongs to the LolB family.</text>
</comment>
<dbReference type="GO" id="GO:0009279">
    <property type="term" value="C:cell outer membrane"/>
    <property type="evidence" value="ECO:0007669"/>
    <property type="project" value="UniProtKB-SubCell"/>
</dbReference>
<gene>
    <name evidence="13 14" type="primary">lolB</name>
    <name evidence="14" type="ORF">GX576_08995</name>
</gene>
<dbReference type="EMBL" id="JAAYYV010000229">
    <property type="protein sequence ID" value="NLF54512.1"/>
    <property type="molecule type" value="Genomic_DNA"/>
</dbReference>
<dbReference type="RefSeq" id="WP_068808738.1">
    <property type="nucleotide sequence ID" value="NZ_MBFM01000004.1"/>
</dbReference>
<keyword evidence="10 13" id="KW-0143">Chaperone</keyword>
<keyword evidence="7 13" id="KW-0653">Protein transport</keyword>
<dbReference type="Proteomes" id="UP000536534">
    <property type="component" value="Unassembled WGS sequence"/>
</dbReference>
<evidence type="ECO:0000256" key="12">
    <source>
        <dbReference type="ARBA" id="ARBA00023288"/>
    </source>
</evidence>
<proteinExistence type="inferred from homology"/>
<dbReference type="InterPro" id="IPR004565">
    <property type="entry name" value="OM_lipoprot_LolB"/>
</dbReference>
<dbReference type="Gene3D" id="2.50.20.10">
    <property type="entry name" value="Lipoprotein localisation LolA/LolB/LppX"/>
    <property type="match status" value="1"/>
</dbReference>
<reference evidence="14 15" key="1">
    <citation type="journal article" date="2020" name="Biotechnol. Biofuels">
        <title>New insights from the biogas microbiome by comprehensive genome-resolved metagenomics of nearly 1600 species originating from multiple anaerobic digesters.</title>
        <authorList>
            <person name="Campanaro S."/>
            <person name="Treu L."/>
            <person name="Rodriguez-R L.M."/>
            <person name="Kovalovszki A."/>
            <person name="Ziels R.M."/>
            <person name="Maus I."/>
            <person name="Zhu X."/>
            <person name="Kougias P.G."/>
            <person name="Basile A."/>
            <person name="Luo G."/>
            <person name="Schluter A."/>
            <person name="Konstantinidis K.T."/>
            <person name="Angelidaki I."/>
        </authorList>
    </citation>
    <scope>NUCLEOTIDE SEQUENCE [LARGE SCALE GENOMIC DNA]</scope>
    <source>
        <strain evidence="14">AS06rmzACSIP_256</strain>
    </source>
</reference>
<dbReference type="SUPFAM" id="SSF89392">
    <property type="entry name" value="Prokaryotic lipoproteins and lipoprotein localization factors"/>
    <property type="match status" value="1"/>
</dbReference>